<dbReference type="SUPFAM" id="SSF53254">
    <property type="entry name" value="Phosphoglycerate mutase-like"/>
    <property type="match status" value="1"/>
</dbReference>
<evidence type="ECO:0000256" key="10">
    <source>
        <dbReference type="ARBA" id="ARBA00043675"/>
    </source>
</evidence>
<keyword evidence="5 16" id="KW-1015">Disulfide bond</keyword>
<dbReference type="CDD" id="cd07061">
    <property type="entry name" value="HP_HAP_like"/>
    <property type="match status" value="1"/>
</dbReference>
<dbReference type="EMBL" id="KZ084141">
    <property type="protein sequence ID" value="OSC98194.1"/>
    <property type="molecule type" value="Genomic_DNA"/>
</dbReference>
<dbReference type="STRING" id="1353009.A0A1Y2IAP9"/>
<evidence type="ECO:0000313" key="19">
    <source>
        <dbReference type="Proteomes" id="UP000193067"/>
    </source>
</evidence>
<evidence type="ECO:0000256" key="14">
    <source>
        <dbReference type="ARBA" id="ARBA00044106"/>
    </source>
</evidence>
<dbReference type="GO" id="GO:0003993">
    <property type="term" value="F:acid phosphatase activity"/>
    <property type="evidence" value="ECO:0007669"/>
    <property type="project" value="TreeGrafter"/>
</dbReference>
<dbReference type="GO" id="GO:0005576">
    <property type="term" value="C:extracellular region"/>
    <property type="evidence" value="ECO:0007669"/>
    <property type="project" value="UniProtKB-SubCell"/>
</dbReference>
<accession>A0A1Y2IAP9</accession>
<dbReference type="OrthoDB" id="6509975at2759"/>
<evidence type="ECO:0000256" key="12">
    <source>
        <dbReference type="ARBA" id="ARBA00043748"/>
    </source>
</evidence>
<dbReference type="InterPro" id="IPR016274">
    <property type="entry name" value="Histidine_acid_Pase_euk"/>
</dbReference>
<reference evidence="18 19" key="1">
    <citation type="journal article" date="2015" name="Biotechnol. Biofuels">
        <title>Enhanced degradation of softwood versus hardwood by the white-rot fungus Pycnoporus coccineus.</title>
        <authorList>
            <person name="Couturier M."/>
            <person name="Navarro D."/>
            <person name="Chevret D."/>
            <person name="Henrissat B."/>
            <person name="Piumi F."/>
            <person name="Ruiz-Duenas F.J."/>
            <person name="Martinez A.T."/>
            <person name="Grigoriev I.V."/>
            <person name="Riley R."/>
            <person name="Lipzen A."/>
            <person name="Berrin J.G."/>
            <person name="Master E.R."/>
            <person name="Rosso M.N."/>
        </authorList>
    </citation>
    <scope>NUCLEOTIDE SEQUENCE [LARGE SCALE GENOMIC DNA]</scope>
    <source>
        <strain evidence="18 19">BRFM310</strain>
    </source>
</reference>
<feature type="disulfide bond" evidence="16">
    <location>
        <begin position="310"/>
        <end position="324"/>
    </location>
</feature>
<evidence type="ECO:0000256" key="2">
    <source>
        <dbReference type="ARBA" id="ARBA00011245"/>
    </source>
</evidence>
<evidence type="ECO:0000256" key="3">
    <source>
        <dbReference type="ARBA" id="ARBA00022525"/>
    </source>
</evidence>
<evidence type="ECO:0000256" key="16">
    <source>
        <dbReference type="PIRSR" id="PIRSR000894-2"/>
    </source>
</evidence>
<dbReference type="PROSITE" id="PS00616">
    <property type="entry name" value="HIS_ACID_PHOSPHAT_1"/>
    <property type="match status" value="1"/>
</dbReference>
<comment type="subcellular location">
    <subcellularLocation>
        <location evidence="1">Secreted</location>
    </subcellularLocation>
</comment>
<dbReference type="GO" id="GO:0016158">
    <property type="term" value="F:inositol hexakisphosphate 3-phosphatase activity"/>
    <property type="evidence" value="ECO:0007669"/>
    <property type="project" value="UniProtKB-EC"/>
</dbReference>
<evidence type="ECO:0000256" key="13">
    <source>
        <dbReference type="ARBA" id="ARBA00043788"/>
    </source>
</evidence>
<evidence type="ECO:0000256" key="9">
    <source>
        <dbReference type="ARBA" id="ARBA00043670"/>
    </source>
</evidence>
<dbReference type="Pfam" id="PF00328">
    <property type="entry name" value="His_Phos_2"/>
    <property type="match status" value="1"/>
</dbReference>
<evidence type="ECO:0000256" key="11">
    <source>
        <dbReference type="ARBA" id="ARBA00043721"/>
    </source>
</evidence>
<evidence type="ECO:0000256" key="17">
    <source>
        <dbReference type="SAM" id="MobiDB-lite"/>
    </source>
</evidence>
<keyword evidence="3" id="KW-0964">Secreted</keyword>
<dbReference type="InterPro" id="IPR000560">
    <property type="entry name" value="His_Pase_clade-2"/>
</dbReference>
<comment type="catalytic activity">
    <reaction evidence="10">
        <text>1D-myo-inositol 1,2-bisphosphate + H2O = 1D-myo-inositol 2-phosphate + phosphate</text>
        <dbReference type="Rhea" id="RHEA:77135"/>
        <dbReference type="ChEBI" id="CHEBI:15377"/>
        <dbReference type="ChEBI" id="CHEBI:43474"/>
        <dbReference type="ChEBI" id="CHEBI:84142"/>
        <dbReference type="ChEBI" id="CHEBI:195539"/>
    </reaction>
    <physiologicalReaction direction="left-to-right" evidence="10">
        <dbReference type="Rhea" id="RHEA:77136"/>
    </physiologicalReaction>
</comment>
<keyword evidence="19" id="KW-1185">Reference proteome</keyword>
<dbReference type="AlphaFoldDB" id="A0A1Y2IAP9"/>
<feature type="region of interest" description="Disordered" evidence="17">
    <location>
        <begin position="1"/>
        <end position="25"/>
    </location>
</feature>
<gene>
    <name evidence="18" type="ORF">PYCCODRAFT_1397511</name>
</gene>
<comment type="catalytic activity">
    <reaction evidence="11">
        <text>1D-myo-inositol 1,2,6-trisphosphate + H2O = 1D-myo-inositol 1,2-bisphosphate + phosphate</text>
        <dbReference type="Rhea" id="RHEA:77131"/>
        <dbReference type="ChEBI" id="CHEBI:15377"/>
        <dbReference type="ChEBI" id="CHEBI:43474"/>
        <dbReference type="ChEBI" id="CHEBI:195537"/>
        <dbReference type="ChEBI" id="CHEBI:195539"/>
    </reaction>
    <physiologicalReaction direction="left-to-right" evidence="11">
        <dbReference type="Rhea" id="RHEA:77132"/>
    </physiologicalReaction>
</comment>
<organism evidence="18 19">
    <name type="scientific">Trametes coccinea (strain BRFM310)</name>
    <name type="common">Pycnoporus coccineus</name>
    <dbReference type="NCBI Taxonomy" id="1353009"/>
    <lineage>
        <taxon>Eukaryota</taxon>
        <taxon>Fungi</taxon>
        <taxon>Dikarya</taxon>
        <taxon>Basidiomycota</taxon>
        <taxon>Agaricomycotina</taxon>
        <taxon>Agaricomycetes</taxon>
        <taxon>Polyporales</taxon>
        <taxon>Polyporaceae</taxon>
        <taxon>Trametes</taxon>
    </lineage>
</organism>
<sequence>MPSSKNPPTLPTVATHATEAHPTRPRREWVTTGCIRTTVTLVVLAAYFAWTWPWYLKQGSPSDTELPQGEWSVGVPPRAYQQSQLELEVGMEGIVRAPPLGVPKSLQRKWAQYSPWHPLDEYRAPPAGCNITQVHILQRHGARYPNAEDGQNYSRAVDHLASADKFRDKRLKFLKEYEYDLGADDLVPFGASQTFEAGQIAFKRYGQLVNTTQIPFVRAAGAPRVISTATNWTVGFAAASHQRYQPYLNVIISEEYNNTLNNDCPNAGDGTPEMETWRSVFAPSIAERLTKGAPGATLTNEDVFHLMAMCPFESVAKETMSPFCAMFTEDEFRAFEYHGDLEKYYKTGYGEKLGPIQGVGYVNELLARLTGTPVKDHTTHNSSLEFPLDRTVYADFTHENLMIAVYAAMGLFNVTEPLDPRHMPSPDHKDPSGQSWIASRMVPFSSRMVTERLSCVRPDYDGKQKVGTYVRVLVNDEVQPLEFCGGEDGLCELEKFVESQVYARSGGSGDFDLCYG</sequence>
<name>A0A1Y2IAP9_TRAC3</name>
<evidence type="ECO:0000256" key="1">
    <source>
        <dbReference type="ARBA" id="ARBA00004613"/>
    </source>
</evidence>
<feature type="disulfide bond" evidence="16">
    <location>
        <begin position="484"/>
        <end position="491"/>
    </location>
</feature>
<evidence type="ECO:0000256" key="6">
    <source>
        <dbReference type="ARBA" id="ARBA00023180"/>
    </source>
</evidence>
<dbReference type="InterPro" id="IPR033379">
    <property type="entry name" value="Acid_Pase_AS"/>
</dbReference>
<comment type="catalytic activity">
    <reaction evidence="13">
        <text>1D-myo-inositol hexakisphosphate + H2O = 1D-myo-inositol 1,2,4,5,6-pentakisphosphate + phosphate</text>
        <dbReference type="Rhea" id="RHEA:16989"/>
        <dbReference type="ChEBI" id="CHEBI:15377"/>
        <dbReference type="ChEBI" id="CHEBI:43474"/>
        <dbReference type="ChEBI" id="CHEBI:57798"/>
        <dbReference type="ChEBI" id="CHEBI:58130"/>
        <dbReference type="EC" id="3.1.3.8"/>
    </reaction>
    <physiologicalReaction direction="left-to-right" evidence="13">
        <dbReference type="Rhea" id="RHEA:16990"/>
    </physiologicalReaction>
</comment>
<dbReference type="PANTHER" id="PTHR20963:SF24">
    <property type="entry name" value="3-PHYTASE B"/>
    <property type="match status" value="1"/>
</dbReference>
<feature type="disulfide bond" evidence="16">
    <location>
        <begin position="129"/>
        <end position="455"/>
    </location>
</feature>
<dbReference type="InterPro" id="IPR029033">
    <property type="entry name" value="His_PPase_superfam"/>
</dbReference>
<keyword evidence="4" id="KW-0378">Hydrolase</keyword>
<proteinExistence type="predicted"/>
<dbReference type="PIRSF" id="PIRSF000894">
    <property type="entry name" value="Acid_phosphatase"/>
    <property type="match status" value="1"/>
</dbReference>
<evidence type="ECO:0000313" key="18">
    <source>
        <dbReference type="EMBL" id="OSC98194.1"/>
    </source>
</evidence>
<evidence type="ECO:0000256" key="8">
    <source>
        <dbReference type="ARBA" id="ARBA00042300"/>
    </source>
</evidence>
<evidence type="ECO:0000256" key="7">
    <source>
        <dbReference type="ARBA" id="ARBA00041857"/>
    </source>
</evidence>
<comment type="subunit">
    <text evidence="2">Monomer.</text>
</comment>
<dbReference type="PANTHER" id="PTHR20963">
    <property type="entry name" value="MULTIPLE INOSITOL POLYPHOSPHATE PHOSPHATASE-RELATED"/>
    <property type="match status" value="1"/>
</dbReference>
<evidence type="ECO:0000256" key="4">
    <source>
        <dbReference type="ARBA" id="ARBA00022801"/>
    </source>
</evidence>
<comment type="catalytic activity">
    <reaction evidence="12">
        <text>1D-myo-inositol 1,2,4,5,6-pentakisphosphate + H2O = 1D-myo-inositol 1,2,5,6-tetrakisphosphate + phosphate</text>
        <dbReference type="Rhea" id="RHEA:77115"/>
        <dbReference type="ChEBI" id="CHEBI:15377"/>
        <dbReference type="ChEBI" id="CHEBI:43474"/>
        <dbReference type="ChEBI" id="CHEBI:57798"/>
        <dbReference type="ChEBI" id="CHEBI:195535"/>
    </reaction>
    <physiologicalReaction direction="left-to-right" evidence="12">
        <dbReference type="Rhea" id="RHEA:77116"/>
    </physiologicalReaction>
</comment>
<protein>
    <recommendedName>
        <fullName evidence="14">Phytase A</fullName>
    </recommendedName>
    <alternativeName>
        <fullName evidence="15">Histidine acid phosphatase phyA</fullName>
    </alternativeName>
    <alternativeName>
        <fullName evidence="8">Myo-inositol hexakisphosphate phosphohydrolase A</fullName>
    </alternativeName>
    <alternativeName>
        <fullName evidence="7">Myo-inositol-hexaphosphate 3-phosphohydrolase A</fullName>
    </alternativeName>
</protein>
<evidence type="ECO:0000256" key="5">
    <source>
        <dbReference type="ARBA" id="ARBA00023157"/>
    </source>
</evidence>
<evidence type="ECO:0000256" key="15">
    <source>
        <dbReference type="ARBA" id="ARBA00044262"/>
    </source>
</evidence>
<keyword evidence="6" id="KW-0325">Glycoprotein</keyword>
<dbReference type="Proteomes" id="UP000193067">
    <property type="component" value="Unassembled WGS sequence"/>
</dbReference>
<dbReference type="Gene3D" id="3.40.50.1240">
    <property type="entry name" value="Phosphoglycerate mutase-like"/>
    <property type="match status" value="1"/>
</dbReference>
<comment type="catalytic activity">
    <reaction evidence="9">
        <text>1D-myo-inositol 1,2,5,6-tetrakisphosphate + H2O = 1D-myo-inositol 1,2,6-trisphosphate + phosphate</text>
        <dbReference type="Rhea" id="RHEA:77119"/>
        <dbReference type="ChEBI" id="CHEBI:15377"/>
        <dbReference type="ChEBI" id="CHEBI:43474"/>
        <dbReference type="ChEBI" id="CHEBI:195535"/>
        <dbReference type="ChEBI" id="CHEBI:195537"/>
    </reaction>
    <physiologicalReaction direction="left-to-right" evidence="9">
        <dbReference type="Rhea" id="RHEA:77120"/>
    </physiologicalReaction>
</comment>